<dbReference type="Gene3D" id="3.30.420.10">
    <property type="entry name" value="Ribonuclease H-like superfamily/Ribonuclease H"/>
    <property type="match status" value="1"/>
</dbReference>
<name>A0A4Y2AL78_ARAVE</name>
<dbReference type="InterPro" id="IPR036397">
    <property type="entry name" value="RNaseH_sf"/>
</dbReference>
<dbReference type="OrthoDB" id="6423987at2759"/>
<proteinExistence type="predicted"/>
<evidence type="ECO:0000313" key="2">
    <source>
        <dbReference type="Proteomes" id="UP000499080"/>
    </source>
</evidence>
<dbReference type="GO" id="GO:0003676">
    <property type="term" value="F:nucleic acid binding"/>
    <property type="evidence" value="ECO:0007669"/>
    <property type="project" value="InterPro"/>
</dbReference>
<dbReference type="InterPro" id="IPR012337">
    <property type="entry name" value="RNaseH-like_sf"/>
</dbReference>
<accession>A0A4Y2AL78</accession>
<reference evidence="1 2" key="1">
    <citation type="journal article" date="2019" name="Sci. Rep.">
        <title>Orb-weaving spider Araneus ventricosus genome elucidates the spidroin gene catalogue.</title>
        <authorList>
            <person name="Kono N."/>
            <person name="Nakamura H."/>
            <person name="Ohtoshi R."/>
            <person name="Moran D.A.P."/>
            <person name="Shinohara A."/>
            <person name="Yoshida Y."/>
            <person name="Fujiwara M."/>
            <person name="Mori M."/>
            <person name="Tomita M."/>
            <person name="Arakawa K."/>
        </authorList>
    </citation>
    <scope>NUCLEOTIDE SEQUENCE [LARGE SCALE GENOMIC DNA]</scope>
</reference>
<dbReference type="EMBL" id="BGPR01000020">
    <property type="protein sequence ID" value="GBL80016.1"/>
    <property type="molecule type" value="Genomic_DNA"/>
</dbReference>
<keyword evidence="2" id="KW-1185">Reference proteome</keyword>
<sequence>MGNLPAERITPTFPFNVCGVDFIGPLLVKPVAQRRITARKMYVAIFVCFVTKAVHFELMTDLTSEAFIACLKRFFARRGKSSIVYSDNATILWVHTGPALSRLDRLLQIGPPI</sequence>
<dbReference type="AlphaFoldDB" id="A0A4Y2AL78"/>
<protein>
    <recommendedName>
        <fullName evidence="3">Integrase catalytic domain-containing protein</fullName>
    </recommendedName>
</protein>
<organism evidence="1 2">
    <name type="scientific">Araneus ventricosus</name>
    <name type="common">Orbweaver spider</name>
    <name type="synonym">Epeira ventricosa</name>
    <dbReference type="NCBI Taxonomy" id="182803"/>
    <lineage>
        <taxon>Eukaryota</taxon>
        <taxon>Metazoa</taxon>
        <taxon>Ecdysozoa</taxon>
        <taxon>Arthropoda</taxon>
        <taxon>Chelicerata</taxon>
        <taxon>Arachnida</taxon>
        <taxon>Araneae</taxon>
        <taxon>Araneomorphae</taxon>
        <taxon>Entelegynae</taxon>
        <taxon>Araneoidea</taxon>
        <taxon>Araneidae</taxon>
        <taxon>Araneus</taxon>
    </lineage>
</organism>
<dbReference type="Proteomes" id="UP000499080">
    <property type="component" value="Unassembled WGS sequence"/>
</dbReference>
<evidence type="ECO:0000313" key="1">
    <source>
        <dbReference type="EMBL" id="GBL80016.1"/>
    </source>
</evidence>
<gene>
    <name evidence="1" type="ORF">AVEN_29035_1</name>
</gene>
<dbReference type="PANTHER" id="PTHR47331">
    <property type="entry name" value="PHD-TYPE DOMAIN-CONTAINING PROTEIN"/>
    <property type="match status" value="1"/>
</dbReference>
<comment type="caution">
    <text evidence="1">The sequence shown here is derived from an EMBL/GenBank/DDBJ whole genome shotgun (WGS) entry which is preliminary data.</text>
</comment>
<evidence type="ECO:0008006" key="3">
    <source>
        <dbReference type="Google" id="ProtNLM"/>
    </source>
</evidence>
<dbReference type="SUPFAM" id="SSF53098">
    <property type="entry name" value="Ribonuclease H-like"/>
    <property type="match status" value="1"/>
</dbReference>